<organism evidence="1">
    <name type="scientific">Siphoviridae sp. ctYh54</name>
    <dbReference type="NCBI Taxonomy" id="2826379"/>
    <lineage>
        <taxon>Viruses</taxon>
        <taxon>Duplodnaviria</taxon>
        <taxon>Heunggongvirae</taxon>
        <taxon>Uroviricota</taxon>
        <taxon>Caudoviricetes</taxon>
    </lineage>
</organism>
<evidence type="ECO:0000313" key="1">
    <source>
        <dbReference type="EMBL" id="DAD80542.1"/>
    </source>
</evidence>
<sequence length="161" mass="19096">MTLERELFTKFLAETKESASMSDMTTDLKAEASGNTYYVCRTPFRASFGGSWSWSVKPNQIFKVDTNGKWWTYDISSDQFVKKFAYRGDTDQFDVRAFGRNYDQQRWMEQFKENCDVYNDRTIIKVLDKIKQENEFQGTKNEILDYLKNQDNTTTFLIKRI</sequence>
<name>A0A8S5ME74_9CAUD</name>
<dbReference type="EMBL" id="BK014884">
    <property type="protein sequence ID" value="DAD80542.1"/>
    <property type="molecule type" value="Genomic_DNA"/>
</dbReference>
<proteinExistence type="predicted"/>
<protein>
    <submittedName>
        <fullName evidence="1">Uncharacterized protein</fullName>
    </submittedName>
</protein>
<accession>A0A8S5ME74</accession>
<reference evidence="1" key="1">
    <citation type="journal article" date="2021" name="Proc. Natl. Acad. Sci. U.S.A.">
        <title>A Catalog of Tens of Thousands of Viruses from Human Metagenomes Reveals Hidden Associations with Chronic Diseases.</title>
        <authorList>
            <person name="Tisza M.J."/>
            <person name="Buck C.B."/>
        </authorList>
    </citation>
    <scope>NUCLEOTIDE SEQUENCE</scope>
    <source>
        <strain evidence="1">CtYh54</strain>
    </source>
</reference>